<reference evidence="1 2" key="1">
    <citation type="submission" date="2016-04" db="EMBL/GenBank/DDBJ databases">
        <title>New species of Pectobacterium.</title>
        <authorList>
            <person name="Waleron M."/>
            <person name="Misztak A.E."/>
            <person name="Waleron K."/>
        </authorList>
    </citation>
    <scope>NUCLEOTIDE SEQUENCE [LARGE SCALE GENOMIC DNA]</scope>
    <source>
        <strain evidence="1 2">IFB5232</strain>
    </source>
</reference>
<evidence type="ECO:0008006" key="3">
    <source>
        <dbReference type="Google" id="ProtNLM"/>
    </source>
</evidence>
<organism evidence="1 2">
    <name type="scientific">Pectobacterium peruviense</name>
    <dbReference type="NCBI Taxonomy" id="2066479"/>
    <lineage>
        <taxon>Bacteria</taxon>
        <taxon>Pseudomonadati</taxon>
        <taxon>Pseudomonadota</taxon>
        <taxon>Gammaproteobacteria</taxon>
        <taxon>Enterobacterales</taxon>
        <taxon>Pectobacteriaceae</taxon>
        <taxon>Pectobacterium</taxon>
    </lineage>
</organism>
<dbReference type="RefSeq" id="WP_048260081.1">
    <property type="nucleotide sequence ID" value="NZ_AODU01000011.1"/>
</dbReference>
<protein>
    <recommendedName>
        <fullName evidence="3">Uracil-DNA glycosylase-like domain-containing protein</fullName>
    </recommendedName>
</protein>
<accession>A0ABX4SBF4</accession>
<evidence type="ECO:0000313" key="2">
    <source>
        <dbReference type="Proteomes" id="UP000234468"/>
    </source>
</evidence>
<evidence type="ECO:0000313" key="1">
    <source>
        <dbReference type="EMBL" id="PKX87915.1"/>
    </source>
</evidence>
<keyword evidence="2" id="KW-1185">Reference proteome</keyword>
<comment type="caution">
    <text evidence="1">The sequence shown here is derived from an EMBL/GenBank/DDBJ whole genome shotgun (WGS) entry which is preliminary data.</text>
</comment>
<sequence>MIDYHYELNDIREYINKLSIGRIEYIDKISAPFIPDLSDSFKLDGSNVVLIGQETNGWHGNLFNAISDEEKIDKIICNSKSSHKKLLSQGKVDSSFLRYIHKIKESNNGELVQWLNFYLCDYKKSSFFNLKGKNNDLYEFITKKSVSILSRQLNKLKPKVIFFAGKYHNNFPLLEDAMNLTSREKLTSKNKKISLMLWNGETLVIRIPHPGSWSKVSRQARLDAIDYMKLFNSLNDVEQFKKITQVPSICHV</sequence>
<name>A0ABX4SBF4_9GAMM</name>
<dbReference type="Proteomes" id="UP000234468">
    <property type="component" value="Unassembled WGS sequence"/>
</dbReference>
<proteinExistence type="predicted"/>
<dbReference type="EMBL" id="LXFV01000001">
    <property type="protein sequence ID" value="PKX87915.1"/>
    <property type="molecule type" value="Genomic_DNA"/>
</dbReference>
<gene>
    <name evidence="1" type="ORF">A0G03_01520</name>
</gene>